<feature type="domain" description="Flagellar basal-body/hook protein C-terminal" evidence="9">
    <location>
        <begin position="413"/>
        <end position="452"/>
    </location>
</feature>
<dbReference type="InterPro" id="IPR053927">
    <property type="entry name" value="FlgK_helical"/>
</dbReference>
<proteinExistence type="inferred from homology"/>
<accession>A0ABP7C171</accession>
<dbReference type="InterPro" id="IPR001444">
    <property type="entry name" value="Flag_bb_rod_N"/>
</dbReference>
<evidence type="ECO:0000313" key="12">
    <source>
        <dbReference type="Proteomes" id="UP001500752"/>
    </source>
</evidence>
<evidence type="ECO:0000256" key="2">
    <source>
        <dbReference type="ARBA" id="ARBA00004613"/>
    </source>
</evidence>
<keyword evidence="12" id="KW-1185">Reference proteome</keyword>
<comment type="subcellular location">
    <subcellularLocation>
        <location evidence="1 7">Bacterial flagellum</location>
    </subcellularLocation>
    <subcellularLocation>
        <location evidence="2 7">Secreted</location>
    </subcellularLocation>
</comment>
<evidence type="ECO:0000259" key="8">
    <source>
        <dbReference type="Pfam" id="PF00460"/>
    </source>
</evidence>
<keyword evidence="5 7" id="KW-0964">Secreted</keyword>
<keyword evidence="6 7" id="KW-0975">Bacterial flagellum</keyword>
<keyword evidence="11" id="KW-0966">Cell projection</keyword>
<dbReference type="PRINTS" id="PR01005">
    <property type="entry name" value="FLGHOOKAP1"/>
</dbReference>
<dbReference type="Pfam" id="PF22638">
    <property type="entry name" value="FlgK_D1"/>
    <property type="match status" value="1"/>
</dbReference>
<feature type="domain" description="Flagellar hook-associated protein FlgK helical" evidence="10">
    <location>
        <begin position="98"/>
        <end position="326"/>
    </location>
</feature>
<dbReference type="NCBIfam" id="TIGR02492">
    <property type="entry name" value="flgK_ends"/>
    <property type="match status" value="1"/>
</dbReference>
<dbReference type="InterPro" id="IPR002371">
    <property type="entry name" value="FlgK"/>
</dbReference>
<dbReference type="Proteomes" id="UP001500752">
    <property type="component" value="Unassembled WGS sequence"/>
</dbReference>
<evidence type="ECO:0000256" key="6">
    <source>
        <dbReference type="ARBA" id="ARBA00023143"/>
    </source>
</evidence>
<dbReference type="InterPro" id="IPR019776">
    <property type="entry name" value="Flagellar_basal_body_rod_CS"/>
</dbReference>
<dbReference type="RefSeq" id="WP_345148829.1">
    <property type="nucleotide sequence ID" value="NZ_BAABEO010000008.1"/>
</dbReference>
<comment type="similarity">
    <text evidence="3 7">Belongs to the flagella basal body rod proteins family.</text>
</comment>
<dbReference type="Pfam" id="PF00460">
    <property type="entry name" value="Flg_bb_rod"/>
    <property type="match status" value="1"/>
</dbReference>
<dbReference type="PANTHER" id="PTHR30033">
    <property type="entry name" value="FLAGELLAR HOOK-ASSOCIATED PROTEIN 1"/>
    <property type="match status" value="1"/>
</dbReference>
<evidence type="ECO:0000259" key="9">
    <source>
        <dbReference type="Pfam" id="PF06429"/>
    </source>
</evidence>
<evidence type="ECO:0000256" key="3">
    <source>
        <dbReference type="ARBA" id="ARBA00009677"/>
    </source>
</evidence>
<dbReference type="Pfam" id="PF06429">
    <property type="entry name" value="Flg_bbr_C"/>
    <property type="match status" value="1"/>
</dbReference>
<protein>
    <recommendedName>
        <fullName evidence="4 7">Flagellar hook-associated protein 1</fullName>
        <shortName evidence="7">HAP1</shortName>
    </recommendedName>
</protein>
<reference evidence="12" key="1">
    <citation type="journal article" date="2019" name="Int. J. Syst. Evol. Microbiol.">
        <title>The Global Catalogue of Microorganisms (GCM) 10K type strain sequencing project: providing services to taxonomists for standard genome sequencing and annotation.</title>
        <authorList>
            <consortium name="The Broad Institute Genomics Platform"/>
            <consortium name="The Broad Institute Genome Sequencing Center for Infectious Disease"/>
            <person name="Wu L."/>
            <person name="Ma J."/>
        </authorList>
    </citation>
    <scope>NUCLEOTIDE SEQUENCE [LARGE SCALE GENOMIC DNA]</scope>
    <source>
        <strain evidence="12">JCM 30742</strain>
    </source>
</reference>
<dbReference type="PROSITE" id="PS00588">
    <property type="entry name" value="FLAGELLA_BB_ROD"/>
    <property type="match status" value="1"/>
</dbReference>
<name>A0ABP7C171_9MICC</name>
<dbReference type="EMBL" id="BAABEO010000008">
    <property type="protein sequence ID" value="GAA3673005.1"/>
    <property type="molecule type" value="Genomic_DNA"/>
</dbReference>
<evidence type="ECO:0000256" key="4">
    <source>
        <dbReference type="ARBA" id="ARBA00016244"/>
    </source>
</evidence>
<dbReference type="InterPro" id="IPR010930">
    <property type="entry name" value="Flg_bb/hook_C_dom"/>
</dbReference>
<evidence type="ECO:0000313" key="11">
    <source>
        <dbReference type="EMBL" id="GAA3673005.1"/>
    </source>
</evidence>
<gene>
    <name evidence="7 11" type="primary">flgK</name>
    <name evidence="11" type="ORF">GCM10023081_09210</name>
</gene>
<dbReference type="SUPFAM" id="SSF64518">
    <property type="entry name" value="Phase 1 flagellin"/>
    <property type="match status" value="1"/>
</dbReference>
<evidence type="ECO:0000256" key="5">
    <source>
        <dbReference type="ARBA" id="ARBA00022525"/>
    </source>
</evidence>
<evidence type="ECO:0000256" key="7">
    <source>
        <dbReference type="RuleBase" id="RU362065"/>
    </source>
</evidence>
<dbReference type="PANTHER" id="PTHR30033:SF1">
    <property type="entry name" value="FLAGELLAR HOOK-ASSOCIATED PROTEIN 1"/>
    <property type="match status" value="1"/>
</dbReference>
<comment type="caution">
    <text evidence="11">The sequence shown here is derived from an EMBL/GenBank/DDBJ whole genome shotgun (WGS) entry which is preliminary data.</text>
</comment>
<feature type="domain" description="Flagellar basal body rod protein N-terminal" evidence="8">
    <location>
        <begin position="9"/>
        <end position="37"/>
    </location>
</feature>
<evidence type="ECO:0000256" key="1">
    <source>
        <dbReference type="ARBA" id="ARBA00004365"/>
    </source>
</evidence>
<keyword evidence="11" id="KW-0969">Cilium</keyword>
<organism evidence="11 12">
    <name type="scientific">Arthrobacter ginkgonis</name>
    <dbReference type="NCBI Taxonomy" id="1630594"/>
    <lineage>
        <taxon>Bacteria</taxon>
        <taxon>Bacillati</taxon>
        <taxon>Actinomycetota</taxon>
        <taxon>Actinomycetes</taxon>
        <taxon>Micrococcales</taxon>
        <taxon>Micrococcaceae</taxon>
        <taxon>Arthrobacter</taxon>
    </lineage>
</organism>
<keyword evidence="11" id="KW-0282">Flagellum</keyword>
<sequence length="459" mass="44691">MSTFGTLGTGLSGLGAARAGIDISANNLANVDTTGYTRQRITTTAAAPLAGTTAAALASGGVIVTGVNRLADAQADSLVRSSSADAAFTGVRAEAYADIEAILGEPGELGLQAGLADFWAAWQDLSNDPSDGGRASLLLSAAGSLASTIRSGHASVSAARDAATARTSSAVEQANSVASRIASLNASIQAATASGGNAAGLLDQRDVALEQLSALTGATVRLAADGTATASIGGVPIVEGGTTRQLAVSTLADGTPQVEWAHRPGTAVELGSGELAGLRSVLDPASGAFAQTLASYDAVASALATQTNAIHASGSTTAGTTGLDFFATGPGSAAATLSVVPTGADGIATGAVGAGAYDASIADAISLIGGSTGGPDTLWRSAVVAVGSQSATAASAADTSAAIQDRAKASQLGGSAVSVDEENVALMAYQRSYQAAARVITAVDEALDVLINRTGTVGR</sequence>
<evidence type="ECO:0000259" key="10">
    <source>
        <dbReference type="Pfam" id="PF22638"/>
    </source>
</evidence>